<protein>
    <recommendedName>
        <fullName evidence="4">WD40 repeat protein</fullName>
    </recommendedName>
</protein>
<dbReference type="RefSeq" id="WP_253889817.1">
    <property type="nucleotide sequence ID" value="NZ_BAAAVB010000007.1"/>
</dbReference>
<evidence type="ECO:0000313" key="3">
    <source>
        <dbReference type="Proteomes" id="UP001205185"/>
    </source>
</evidence>
<dbReference type="EMBL" id="JAMTCO010000014">
    <property type="protein sequence ID" value="MCP2272881.1"/>
    <property type="molecule type" value="Genomic_DNA"/>
</dbReference>
<evidence type="ECO:0000313" key="2">
    <source>
        <dbReference type="EMBL" id="MCP2272881.1"/>
    </source>
</evidence>
<evidence type="ECO:0000256" key="1">
    <source>
        <dbReference type="SAM" id="MobiDB-lite"/>
    </source>
</evidence>
<name>A0ABT1IKZ0_9PSEU</name>
<reference evidence="2 3" key="1">
    <citation type="submission" date="2022-06" db="EMBL/GenBank/DDBJ databases">
        <title>Genomic Encyclopedia of Archaeal and Bacterial Type Strains, Phase II (KMG-II): from individual species to whole genera.</title>
        <authorList>
            <person name="Goeker M."/>
        </authorList>
    </citation>
    <scope>NUCLEOTIDE SEQUENCE [LARGE SCALE GENOMIC DNA]</scope>
    <source>
        <strain evidence="2 3">DSM 44255</strain>
    </source>
</reference>
<gene>
    <name evidence="2" type="ORF">LV75_005407</name>
</gene>
<organism evidence="2 3">
    <name type="scientific">Actinokineospora diospyrosa</name>
    <dbReference type="NCBI Taxonomy" id="103728"/>
    <lineage>
        <taxon>Bacteria</taxon>
        <taxon>Bacillati</taxon>
        <taxon>Actinomycetota</taxon>
        <taxon>Actinomycetes</taxon>
        <taxon>Pseudonocardiales</taxon>
        <taxon>Pseudonocardiaceae</taxon>
        <taxon>Actinokineospora</taxon>
    </lineage>
</organism>
<proteinExistence type="predicted"/>
<dbReference type="Gene3D" id="2.130.10.10">
    <property type="entry name" value="YVTN repeat-like/Quinoprotein amine dehydrogenase"/>
    <property type="match status" value="1"/>
</dbReference>
<dbReference type="InterPro" id="IPR015943">
    <property type="entry name" value="WD40/YVTN_repeat-like_dom_sf"/>
</dbReference>
<keyword evidence="3" id="KW-1185">Reference proteome</keyword>
<comment type="caution">
    <text evidence="2">The sequence shown here is derived from an EMBL/GenBank/DDBJ whole genome shotgun (WGS) entry which is preliminary data.</text>
</comment>
<evidence type="ECO:0008006" key="4">
    <source>
        <dbReference type="Google" id="ProtNLM"/>
    </source>
</evidence>
<dbReference type="Proteomes" id="UP001205185">
    <property type="component" value="Unassembled WGS sequence"/>
</dbReference>
<dbReference type="SUPFAM" id="SSF50969">
    <property type="entry name" value="YVTN repeat-like/Quinoprotein amine dehydrogenase"/>
    <property type="match status" value="1"/>
</dbReference>
<sequence length="291" mass="31595">MTTLRFGRYARGLAAVGSDTLVVGEIEEFFVCHRNDWRASRSVFLPDGWNVAAVASAAGLVVAVERRTNTAAGVWDIDHWSSPTYAKISEGVRQLPGPPAPPTRPRRGGARRGPTGSLALAPDGTWLAVRHGQRLDVVHPRTWEPLASCEPEAALRMLPSPDGTRLLLLLTRRRARMLDTATWQVDAGFGTVEGAERWEDIAWSPDSSMLATVANDRAVRVHDSRDWRVLAEFPVDGELSAITWVTSERARGGGWARRVLAGLHAGGGALEMAQRRLQGAGVGARPVWGTC</sequence>
<dbReference type="InterPro" id="IPR011044">
    <property type="entry name" value="Quino_amine_DH_bsu"/>
</dbReference>
<feature type="region of interest" description="Disordered" evidence="1">
    <location>
        <begin position="90"/>
        <end position="117"/>
    </location>
</feature>
<accession>A0ABT1IKZ0</accession>